<dbReference type="OrthoDB" id="185373at2759"/>
<sequence>MIMGCSQVENPSKESIFLFKKLNERGYPGLNSFTLAFVLKACSIVSALEEGRQVHSRVFRSGFGSSPFVQTALVNMYAKCEEVSLAQLVFDEITERNLIAWSTLIGGYSRAGLVDETFELFRGMQMAGVEPDQVTMVSVVSACTFAGSLDMSRWFMLIWRSG</sequence>
<reference evidence="4" key="1">
    <citation type="submission" date="2016-06" db="EMBL/GenBank/DDBJ databases">
        <title>Parallel loss of symbiosis genes in relatives of nitrogen-fixing non-legume Parasponia.</title>
        <authorList>
            <person name="Van Velzen R."/>
            <person name="Holmer R."/>
            <person name="Bu F."/>
            <person name="Rutten L."/>
            <person name="Van Zeijl A."/>
            <person name="Liu W."/>
            <person name="Santuari L."/>
            <person name="Cao Q."/>
            <person name="Sharma T."/>
            <person name="Shen D."/>
            <person name="Roswanjaya Y."/>
            <person name="Wardhani T."/>
            <person name="Kalhor M.S."/>
            <person name="Jansen J."/>
            <person name="Van den Hoogen J."/>
            <person name="Gungor B."/>
            <person name="Hartog M."/>
            <person name="Hontelez J."/>
            <person name="Verver J."/>
            <person name="Yang W.-C."/>
            <person name="Schijlen E."/>
            <person name="Repin R."/>
            <person name="Schilthuizen M."/>
            <person name="Schranz E."/>
            <person name="Heidstra R."/>
            <person name="Miyata K."/>
            <person name="Fedorova E."/>
            <person name="Kohlen W."/>
            <person name="Bisseling T."/>
            <person name="Smit S."/>
            <person name="Geurts R."/>
        </authorList>
    </citation>
    <scope>NUCLEOTIDE SEQUENCE [LARGE SCALE GENOMIC DNA]</scope>
    <source>
        <strain evidence="4">cv. WU1-14</strain>
    </source>
</reference>
<keyword evidence="4" id="KW-1185">Reference proteome</keyword>
<dbReference type="EMBL" id="JXTB01000813">
    <property type="protein sequence ID" value="PON32484.1"/>
    <property type="molecule type" value="Genomic_DNA"/>
</dbReference>
<dbReference type="InterPro" id="IPR011990">
    <property type="entry name" value="TPR-like_helical_dom_sf"/>
</dbReference>
<evidence type="ECO:0000256" key="2">
    <source>
        <dbReference type="PROSITE-ProRule" id="PRU00708"/>
    </source>
</evidence>
<comment type="caution">
    <text evidence="3">The sequence shown here is derived from an EMBL/GenBank/DDBJ whole genome shotgun (WGS) entry which is preliminary data.</text>
</comment>
<accession>A0A2P5A7I2</accession>
<dbReference type="FunFam" id="1.25.40.10:FF:000427">
    <property type="entry name" value="Pentatricopeptide repeat-containing protein chloroplastic"/>
    <property type="match status" value="1"/>
</dbReference>
<dbReference type="Pfam" id="PF13041">
    <property type="entry name" value="PPR_2"/>
    <property type="match status" value="1"/>
</dbReference>
<dbReference type="PANTHER" id="PTHR47926">
    <property type="entry name" value="PENTATRICOPEPTIDE REPEAT-CONTAINING PROTEIN"/>
    <property type="match status" value="1"/>
</dbReference>
<evidence type="ECO:0000256" key="1">
    <source>
        <dbReference type="ARBA" id="ARBA00022737"/>
    </source>
</evidence>
<dbReference type="GO" id="GO:0009451">
    <property type="term" value="P:RNA modification"/>
    <property type="evidence" value="ECO:0007669"/>
    <property type="project" value="InterPro"/>
</dbReference>
<dbReference type="AlphaFoldDB" id="A0A2P5A7I2"/>
<dbReference type="InterPro" id="IPR046960">
    <property type="entry name" value="PPR_At4g14850-like_plant"/>
</dbReference>
<dbReference type="PROSITE" id="PS51375">
    <property type="entry name" value="PPR"/>
    <property type="match status" value="1"/>
</dbReference>
<dbReference type="GO" id="GO:0003723">
    <property type="term" value="F:RNA binding"/>
    <property type="evidence" value="ECO:0007669"/>
    <property type="project" value="InterPro"/>
</dbReference>
<feature type="repeat" description="PPR" evidence="2">
    <location>
        <begin position="97"/>
        <end position="131"/>
    </location>
</feature>
<dbReference type="PANTHER" id="PTHR47926:SF477">
    <property type="entry name" value="PENTATRICOPEPTIDE REPEAT-CONTAINING PROTEIN"/>
    <property type="match status" value="1"/>
</dbReference>
<proteinExistence type="predicted"/>
<dbReference type="NCBIfam" id="TIGR00756">
    <property type="entry name" value="PPR"/>
    <property type="match status" value="1"/>
</dbReference>
<dbReference type="Proteomes" id="UP000237105">
    <property type="component" value="Unassembled WGS sequence"/>
</dbReference>
<evidence type="ECO:0000313" key="4">
    <source>
        <dbReference type="Proteomes" id="UP000237105"/>
    </source>
</evidence>
<dbReference type="InterPro" id="IPR002885">
    <property type="entry name" value="PPR_rpt"/>
</dbReference>
<evidence type="ECO:0000313" key="3">
    <source>
        <dbReference type="EMBL" id="PON32484.1"/>
    </source>
</evidence>
<keyword evidence="1" id="KW-0677">Repeat</keyword>
<name>A0A2P5A7I2_PARAD</name>
<organism evidence="3 4">
    <name type="scientific">Parasponia andersonii</name>
    <name type="common">Sponia andersonii</name>
    <dbReference type="NCBI Taxonomy" id="3476"/>
    <lineage>
        <taxon>Eukaryota</taxon>
        <taxon>Viridiplantae</taxon>
        <taxon>Streptophyta</taxon>
        <taxon>Embryophyta</taxon>
        <taxon>Tracheophyta</taxon>
        <taxon>Spermatophyta</taxon>
        <taxon>Magnoliopsida</taxon>
        <taxon>eudicotyledons</taxon>
        <taxon>Gunneridae</taxon>
        <taxon>Pentapetalae</taxon>
        <taxon>rosids</taxon>
        <taxon>fabids</taxon>
        <taxon>Rosales</taxon>
        <taxon>Cannabaceae</taxon>
        <taxon>Parasponia</taxon>
    </lineage>
</organism>
<dbReference type="Gene3D" id="1.25.40.10">
    <property type="entry name" value="Tetratricopeptide repeat domain"/>
    <property type="match status" value="1"/>
</dbReference>
<gene>
    <name evidence="3" type="ORF">PanWU01x14_360920</name>
</gene>
<protein>
    <submittedName>
        <fullName evidence="3">Pentatricopeptide repeat</fullName>
    </submittedName>
</protein>